<dbReference type="PANTHER" id="PTHR19441:SF30">
    <property type="entry name" value="ELAFIN"/>
    <property type="match status" value="1"/>
</dbReference>
<feature type="compositionally biased region" description="Basic and acidic residues" evidence="3">
    <location>
        <begin position="65"/>
        <end position="74"/>
    </location>
</feature>
<dbReference type="SMART" id="SM00217">
    <property type="entry name" value="WAP"/>
    <property type="match status" value="4"/>
</dbReference>
<dbReference type="GO" id="GO:0045087">
    <property type="term" value="P:innate immune response"/>
    <property type="evidence" value="ECO:0007669"/>
    <property type="project" value="TreeGrafter"/>
</dbReference>
<reference evidence="5" key="3">
    <citation type="submission" date="2025-09" db="UniProtKB">
        <authorList>
            <consortium name="Ensembl"/>
        </authorList>
    </citation>
    <scope>IDENTIFICATION</scope>
</reference>
<reference evidence="5" key="1">
    <citation type="submission" date="2019-08" db="EMBL/GenBank/DDBJ databases">
        <title>Three high-quality genomes provides insights into domestication of ducks.</title>
        <authorList>
            <person name="Hou Z.C."/>
            <person name="Zhu F."/>
            <person name="Yin Z.T."/>
            <person name="Zhang F."/>
        </authorList>
    </citation>
    <scope>NUCLEOTIDE SEQUENCE [LARGE SCALE GENOMIC DNA]</scope>
</reference>
<feature type="domain" description="WAP" evidence="4">
    <location>
        <begin position="70"/>
        <end position="117"/>
    </location>
</feature>
<dbReference type="SUPFAM" id="SSF57256">
    <property type="entry name" value="Elafin-like"/>
    <property type="match status" value="4"/>
</dbReference>
<feature type="domain" description="WAP" evidence="4">
    <location>
        <begin position="245"/>
        <end position="292"/>
    </location>
</feature>
<protein>
    <recommendedName>
        <fullName evidence="4">WAP domain-containing protein</fullName>
    </recommendedName>
</protein>
<name>A0A8B9SSC4_ANAPL</name>
<dbReference type="Proteomes" id="UP000694400">
    <property type="component" value="Chromosome 16"/>
</dbReference>
<sequence length="318" mass="34187">MGAGCAAPLLQKTRVHLPACTGTLRWPRAALLLQRHLRALRDVPLRRLRGQPQQLRDAGSSATRRAWDTEKPKPGECPAGLPGLLGPCQEECGGDSDCPGSQKCCNSSCGNQCLPPAPARKAGFCPASAGLFPSYDCRERCQRDADCPGAEKCCLRGCDSMCLRPARGWSRQAPCWAPITAPRPPSRTASCLAEKPGICPLTEAAPWTQAPCQASCAEDGQCPGDEKCCSSRRCGRVCLAPERDKPGQCPKVRPRQAPELCTEEDACGHDRDCPRQEKCCFGGCAMRCTRPAREHPGECPRAEPCGDPRQQAQEPVPG</sequence>
<dbReference type="Pfam" id="PF00095">
    <property type="entry name" value="WAP"/>
    <property type="match status" value="4"/>
</dbReference>
<dbReference type="GO" id="GO:0019731">
    <property type="term" value="P:antibacterial humoral response"/>
    <property type="evidence" value="ECO:0007669"/>
    <property type="project" value="TreeGrafter"/>
</dbReference>
<dbReference type="InterPro" id="IPR008197">
    <property type="entry name" value="WAP_dom"/>
</dbReference>
<dbReference type="GO" id="GO:0004867">
    <property type="term" value="F:serine-type endopeptidase inhibitor activity"/>
    <property type="evidence" value="ECO:0007669"/>
    <property type="project" value="TreeGrafter"/>
</dbReference>
<accession>A0A8B9SSC4</accession>
<dbReference type="Gene3D" id="4.10.75.10">
    <property type="entry name" value="Elafin-like"/>
    <property type="match status" value="4"/>
</dbReference>
<feature type="region of interest" description="Disordered" evidence="3">
    <location>
        <begin position="51"/>
        <end position="74"/>
    </location>
</feature>
<feature type="domain" description="WAP" evidence="4">
    <location>
        <begin position="118"/>
        <end position="166"/>
    </location>
</feature>
<keyword evidence="1" id="KW-0732">Signal</keyword>
<dbReference type="PROSITE" id="PS51390">
    <property type="entry name" value="WAP"/>
    <property type="match status" value="4"/>
</dbReference>
<dbReference type="PRINTS" id="PR00003">
    <property type="entry name" value="4DISULPHCORE"/>
</dbReference>
<evidence type="ECO:0000256" key="3">
    <source>
        <dbReference type="SAM" id="MobiDB-lite"/>
    </source>
</evidence>
<reference evidence="5" key="2">
    <citation type="submission" date="2025-08" db="UniProtKB">
        <authorList>
            <consortium name="Ensembl"/>
        </authorList>
    </citation>
    <scope>IDENTIFICATION</scope>
</reference>
<dbReference type="Ensembl" id="ENSAPLT00020011389.1">
    <property type="protein sequence ID" value="ENSAPLP00020010570.1"/>
    <property type="gene ID" value="ENSAPLG00020007801.1"/>
</dbReference>
<evidence type="ECO:0000256" key="2">
    <source>
        <dbReference type="ARBA" id="ARBA00023157"/>
    </source>
</evidence>
<feature type="compositionally biased region" description="Basic and acidic residues" evidence="3">
    <location>
        <begin position="292"/>
        <end position="306"/>
    </location>
</feature>
<dbReference type="PANTHER" id="PTHR19441">
    <property type="entry name" value="WHEY ACDIC PROTEIN WAP"/>
    <property type="match status" value="1"/>
</dbReference>
<evidence type="ECO:0000259" key="4">
    <source>
        <dbReference type="PROSITE" id="PS51390"/>
    </source>
</evidence>
<evidence type="ECO:0000256" key="1">
    <source>
        <dbReference type="ARBA" id="ARBA00022729"/>
    </source>
</evidence>
<dbReference type="InterPro" id="IPR036645">
    <property type="entry name" value="Elafin-like_sf"/>
</dbReference>
<dbReference type="InterPro" id="IPR050514">
    <property type="entry name" value="WAP_four-disulfide_core"/>
</dbReference>
<proteinExistence type="predicted"/>
<dbReference type="CDD" id="cd00199">
    <property type="entry name" value="WAP"/>
    <property type="match status" value="1"/>
</dbReference>
<feature type="domain" description="WAP" evidence="4">
    <location>
        <begin position="192"/>
        <end position="242"/>
    </location>
</feature>
<evidence type="ECO:0000313" key="6">
    <source>
        <dbReference type="Proteomes" id="UP000694400"/>
    </source>
</evidence>
<dbReference type="GO" id="GO:0005615">
    <property type="term" value="C:extracellular space"/>
    <property type="evidence" value="ECO:0007669"/>
    <property type="project" value="TreeGrafter"/>
</dbReference>
<feature type="region of interest" description="Disordered" evidence="3">
    <location>
        <begin position="292"/>
        <end position="318"/>
    </location>
</feature>
<organism evidence="5 6">
    <name type="scientific">Anas platyrhynchos</name>
    <name type="common">Mallard</name>
    <name type="synonym">Anas boschas</name>
    <dbReference type="NCBI Taxonomy" id="8839"/>
    <lineage>
        <taxon>Eukaryota</taxon>
        <taxon>Metazoa</taxon>
        <taxon>Chordata</taxon>
        <taxon>Craniata</taxon>
        <taxon>Vertebrata</taxon>
        <taxon>Euteleostomi</taxon>
        <taxon>Archelosauria</taxon>
        <taxon>Archosauria</taxon>
        <taxon>Dinosauria</taxon>
        <taxon>Saurischia</taxon>
        <taxon>Theropoda</taxon>
        <taxon>Coelurosauria</taxon>
        <taxon>Aves</taxon>
        <taxon>Neognathae</taxon>
        <taxon>Galloanserae</taxon>
        <taxon>Anseriformes</taxon>
        <taxon>Anatidae</taxon>
        <taxon>Anatinae</taxon>
        <taxon>Anas</taxon>
    </lineage>
</organism>
<evidence type="ECO:0000313" key="5">
    <source>
        <dbReference type="Ensembl" id="ENSAPLP00020010570.1"/>
    </source>
</evidence>
<dbReference type="AlphaFoldDB" id="A0A8B9SSC4"/>
<keyword evidence="2" id="KW-1015">Disulfide bond</keyword>